<evidence type="ECO:0000313" key="2">
    <source>
        <dbReference type="Proteomes" id="UP000515971"/>
    </source>
</evidence>
<dbReference type="EMBL" id="CP060718">
    <property type="protein sequence ID" value="QNN67138.1"/>
    <property type="molecule type" value="Genomic_DNA"/>
</dbReference>
<dbReference type="RefSeq" id="WP_187537730.1">
    <property type="nucleotide sequence ID" value="NZ_CP060718.1"/>
</dbReference>
<accession>A0A7G9SH13</accession>
<name>A0A7G9SH13_9SPHN</name>
<sequence>MPIWTTAAAVLTLSVSLGLAWTSVPGRKLTGAAIGGEPDSPNPSTPFRIGTNLDGVAYWSSALPFVDLMKSSGDWFVQAPYRWNTEEKVALDESGWPITIPRGRDGASRNIGLVVLREAGGADTPHTRYVVGYDGSGRLKGMDSQGMRTLKGSKPRQLIVETDAEGWVQLMITQTDPHGRGDFLRNIRVIREDLFPEYERGSVFNPAFVERIAPFRTIRFMDWMVTNSLFRADGSRAKWSSGQGWNANAAGELGWSSRPLPGDARWTSGVPVEIMVQLLNTTKADGWFNMPVNATDDYVRNFAKYVREHLDPKLNIHVELSNEVWNWAFPQAHYAKYRAESEDGKDANWMEWYGKRSAQVGEIWNAVFREPARGQGPPGRVRIVYSTQFAYKGLEKLGLETPRWLDKNGQHRRGADFFDEYAVTGYYGAGLSDDKQVAAVLQWQRDPDGGFQRALLALRKSIEQNNAPLYEYHAKRAREYGLELVTYESGFGERTPPSQHQNEDYTNFLIALQRRPEIYNLELANAEAFRRAGGSLFMNFGIIGKPSKWGSWSALEHINQKDSPRYRALISLTTKYNQDQKTRH</sequence>
<proteinExistence type="predicted"/>
<dbReference type="AlphaFoldDB" id="A0A7G9SH13"/>
<dbReference type="KEGG" id="slut:H9L13_10980"/>
<gene>
    <name evidence="1" type="ORF">H9L13_10980</name>
</gene>
<reference evidence="1 2" key="1">
    <citation type="submission" date="2020-08" db="EMBL/GenBank/DDBJ databases">
        <title>Genome sequence of Sphingomonas lutea KCTC 23642T.</title>
        <authorList>
            <person name="Hyun D.-W."/>
            <person name="Bae J.-W."/>
        </authorList>
    </citation>
    <scope>NUCLEOTIDE SEQUENCE [LARGE SCALE GENOMIC DNA]</scope>
    <source>
        <strain evidence="1 2">KCTC 23642</strain>
    </source>
</reference>
<protein>
    <recommendedName>
        <fullName evidence="3">Cellulose-binding protein</fullName>
    </recommendedName>
</protein>
<evidence type="ECO:0008006" key="3">
    <source>
        <dbReference type="Google" id="ProtNLM"/>
    </source>
</evidence>
<keyword evidence="2" id="KW-1185">Reference proteome</keyword>
<organism evidence="1 2">
    <name type="scientific">Sphingomonas lutea</name>
    <dbReference type="NCBI Taxonomy" id="1045317"/>
    <lineage>
        <taxon>Bacteria</taxon>
        <taxon>Pseudomonadati</taxon>
        <taxon>Pseudomonadota</taxon>
        <taxon>Alphaproteobacteria</taxon>
        <taxon>Sphingomonadales</taxon>
        <taxon>Sphingomonadaceae</taxon>
        <taxon>Sphingomonas</taxon>
    </lineage>
</organism>
<dbReference type="Proteomes" id="UP000515971">
    <property type="component" value="Chromosome"/>
</dbReference>
<evidence type="ECO:0000313" key="1">
    <source>
        <dbReference type="EMBL" id="QNN67138.1"/>
    </source>
</evidence>